<accession>A0A6A6RPG5</accession>
<dbReference type="Proteomes" id="UP000799753">
    <property type="component" value="Unassembled WGS sequence"/>
</dbReference>
<dbReference type="EMBL" id="MU006798">
    <property type="protein sequence ID" value="KAF2636471.1"/>
    <property type="molecule type" value="Genomic_DNA"/>
</dbReference>
<organism evidence="1 2">
    <name type="scientific">Massarina eburnea CBS 473.64</name>
    <dbReference type="NCBI Taxonomy" id="1395130"/>
    <lineage>
        <taxon>Eukaryota</taxon>
        <taxon>Fungi</taxon>
        <taxon>Dikarya</taxon>
        <taxon>Ascomycota</taxon>
        <taxon>Pezizomycotina</taxon>
        <taxon>Dothideomycetes</taxon>
        <taxon>Pleosporomycetidae</taxon>
        <taxon>Pleosporales</taxon>
        <taxon>Massarineae</taxon>
        <taxon>Massarinaceae</taxon>
        <taxon>Massarina</taxon>
    </lineage>
</organism>
<keyword evidence="2" id="KW-1185">Reference proteome</keyword>
<gene>
    <name evidence="1" type="ORF">P280DRAFT_152140</name>
</gene>
<reference evidence="1" key="1">
    <citation type="journal article" date="2020" name="Stud. Mycol.">
        <title>101 Dothideomycetes genomes: a test case for predicting lifestyles and emergence of pathogens.</title>
        <authorList>
            <person name="Haridas S."/>
            <person name="Albert R."/>
            <person name="Binder M."/>
            <person name="Bloem J."/>
            <person name="Labutti K."/>
            <person name="Salamov A."/>
            <person name="Andreopoulos B."/>
            <person name="Baker S."/>
            <person name="Barry K."/>
            <person name="Bills G."/>
            <person name="Bluhm B."/>
            <person name="Cannon C."/>
            <person name="Castanera R."/>
            <person name="Culley D."/>
            <person name="Daum C."/>
            <person name="Ezra D."/>
            <person name="Gonzalez J."/>
            <person name="Henrissat B."/>
            <person name="Kuo A."/>
            <person name="Liang C."/>
            <person name="Lipzen A."/>
            <person name="Lutzoni F."/>
            <person name="Magnuson J."/>
            <person name="Mondo S."/>
            <person name="Nolan M."/>
            <person name="Ohm R."/>
            <person name="Pangilinan J."/>
            <person name="Park H.-J."/>
            <person name="Ramirez L."/>
            <person name="Alfaro M."/>
            <person name="Sun H."/>
            <person name="Tritt A."/>
            <person name="Yoshinaga Y."/>
            <person name="Zwiers L.-H."/>
            <person name="Turgeon B."/>
            <person name="Goodwin S."/>
            <person name="Spatafora J."/>
            <person name="Crous P."/>
            <person name="Grigoriev I."/>
        </authorList>
    </citation>
    <scope>NUCLEOTIDE SEQUENCE</scope>
    <source>
        <strain evidence="1">CBS 473.64</strain>
    </source>
</reference>
<proteinExistence type="predicted"/>
<evidence type="ECO:0000313" key="2">
    <source>
        <dbReference type="Proteomes" id="UP000799753"/>
    </source>
</evidence>
<protein>
    <submittedName>
        <fullName evidence="1">Uncharacterized protein</fullName>
    </submittedName>
</protein>
<sequence length="194" mass="22342">MTTDAMITSRPGVGRRVERQITPSRRLVLYHTTLNILRLKPSLSGYFDMSTGPAAAGQLCFQKHLRGHVADPAVDVVMHESCCNMGILHCLQIRPCLTFDEACRDRGIKRNVPEWPSVSAMLTAVPYACRELPRKTSYLQMHGTTTDRLGWYCWYYADLDNMRLRVWWHRTRTLVEFVFSGKRLRGKLPGQKKE</sequence>
<name>A0A6A6RPG5_9PLEO</name>
<dbReference type="AlphaFoldDB" id="A0A6A6RPG5"/>
<evidence type="ECO:0000313" key="1">
    <source>
        <dbReference type="EMBL" id="KAF2636471.1"/>
    </source>
</evidence>